<feature type="region of interest" description="Disordered" evidence="2">
    <location>
        <begin position="461"/>
        <end position="519"/>
    </location>
</feature>
<feature type="compositionally biased region" description="Basic and acidic residues" evidence="2">
    <location>
        <begin position="171"/>
        <end position="196"/>
    </location>
</feature>
<dbReference type="EMBL" id="NHOQ01000342">
    <property type="protein sequence ID" value="PWA30842.1"/>
    <property type="molecule type" value="Genomic_DNA"/>
</dbReference>
<feature type="compositionally biased region" description="Basic and acidic residues" evidence="2">
    <location>
        <begin position="651"/>
        <end position="666"/>
    </location>
</feature>
<keyword evidence="1" id="KW-0175">Coiled coil</keyword>
<evidence type="ECO:0000256" key="1">
    <source>
        <dbReference type="SAM" id="Coils"/>
    </source>
</evidence>
<reference evidence="3 4" key="1">
    <citation type="journal article" date="2018" name="G3 (Bethesda)">
        <title>A High-Quality Reference Genome for the Invasive Mosquitofish Gambusia affinis Using a Chicago Library.</title>
        <authorList>
            <person name="Hoffberg S.L."/>
            <person name="Troendle N.J."/>
            <person name="Glenn T.C."/>
            <person name="Mahmud O."/>
            <person name="Louha S."/>
            <person name="Chalopin D."/>
            <person name="Bennetzen J.L."/>
            <person name="Mauricio R."/>
        </authorList>
    </citation>
    <scope>NUCLEOTIDE SEQUENCE [LARGE SCALE GENOMIC DNA]</scope>
    <source>
        <strain evidence="3">NE01/NJP1002.9</strain>
        <tissue evidence="3">Muscle</tissue>
    </source>
</reference>
<feature type="region of interest" description="Disordered" evidence="2">
    <location>
        <begin position="271"/>
        <end position="291"/>
    </location>
</feature>
<evidence type="ECO:0000313" key="3">
    <source>
        <dbReference type="EMBL" id="PWA30842.1"/>
    </source>
</evidence>
<feature type="coiled-coil region" evidence="1">
    <location>
        <begin position="358"/>
        <end position="385"/>
    </location>
</feature>
<evidence type="ECO:0000256" key="2">
    <source>
        <dbReference type="SAM" id="MobiDB-lite"/>
    </source>
</evidence>
<protein>
    <submittedName>
        <fullName evidence="3">Uncharacterized protein</fullName>
    </submittedName>
</protein>
<proteinExistence type="predicted"/>
<accession>A0A315W4B2</accession>
<name>A0A315W4B2_GAMAF</name>
<feature type="compositionally biased region" description="Basic and acidic residues" evidence="2">
    <location>
        <begin position="124"/>
        <end position="141"/>
    </location>
</feature>
<feature type="compositionally biased region" description="Basic and acidic residues" evidence="2">
    <location>
        <begin position="151"/>
        <end position="164"/>
    </location>
</feature>
<feature type="region of interest" description="Disordered" evidence="2">
    <location>
        <begin position="548"/>
        <end position="572"/>
    </location>
</feature>
<dbReference type="AlphaFoldDB" id="A0A315W4B2"/>
<organism evidence="3 4">
    <name type="scientific">Gambusia affinis</name>
    <name type="common">Western mosquitofish</name>
    <name type="synonym">Heterandria affinis</name>
    <dbReference type="NCBI Taxonomy" id="33528"/>
    <lineage>
        <taxon>Eukaryota</taxon>
        <taxon>Metazoa</taxon>
        <taxon>Chordata</taxon>
        <taxon>Craniata</taxon>
        <taxon>Vertebrata</taxon>
        <taxon>Euteleostomi</taxon>
        <taxon>Actinopterygii</taxon>
        <taxon>Neopterygii</taxon>
        <taxon>Teleostei</taxon>
        <taxon>Neoteleostei</taxon>
        <taxon>Acanthomorphata</taxon>
        <taxon>Ovalentaria</taxon>
        <taxon>Atherinomorphae</taxon>
        <taxon>Cyprinodontiformes</taxon>
        <taxon>Poeciliidae</taxon>
        <taxon>Poeciliinae</taxon>
        <taxon>Gambusia</taxon>
    </lineage>
</organism>
<sequence>MRRGREFHMRSTSRQQVAAWLFALQLGRGRDECAHCGCLEMISFWLLCWKLLRATAGFKRTIPELTDRNHDNNLSSNNNLAGDVSTLAYPRTLVGMEISPSCTATDLETDNVFNCGNQESQELPDPKVPKVEAVEENKNEERDECDYLYFKTEEEKGREIQNDSEREEEENGGRVETKGEDERRQEVDGQDDGRVDLEEDIQQGRNIVEHRGRVEGEDTKKKESENYTLGNRQIEGADKGREGTDKVNIWITGSLGKIKRDASSDQIFVNENPQSLLSEPSGTTSDPPESTLQEAWRHDLDHRDDLSESHLSDCLKAELAVVYSNSDVGEDQWLALARCDETDHSKENRDYADDTCIAQSMDDEVEEVQTEVLKLEGEVDKQNEKSKVMVSEEQMKSRRDLFLHSPLVISTASSTDPDKRIPLDFYVQQETFSENVSTEHVDFLVARQQWKKMEEEVKGLPIPKPGLGAKGSFQGTHSSLYPPTRSPRLKQRRSCTVPAPVRQPGRKFKLEDSLAPPGSSYRSIPPITAVLSTLDQATSRPIAFQGPAEKDLHPWRLPHPNRAQPSSTPPPSLARILKLASFSDLHHQGGGPELRQNSEALRMIKLEVSTTMTFSEGATSRLGDQSERPLLAVESSRISLSTEFSGSSRALRNEESSKPESSEPGDRASNIKI</sequence>
<dbReference type="Proteomes" id="UP000250572">
    <property type="component" value="Unassembled WGS sequence"/>
</dbReference>
<feature type="compositionally biased region" description="Basic and acidic residues" evidence="2">
    <location>
        <begin position="207"/>
        <end position="225"/>
    </location>
</feature>
<keyword evidence="4" id="KW-1185">Reference proteome</keyword>
<feature type="region of interest" description="Disordered" evidence="2">
    <location>
        <begin position="115"/>
        <end position="241"/>
    </location>
</feature>
<comment type="caution">
    <text evidence="3">The sequence shown here is derived from an EMBL/GenBank/DDBJ whole genome shotgun (WGS) entry which is preliminary data.</text>
</comment>
<gene>
    <name evidence="3" type="ORF">CCH79_00017326</name>
</gene>
<evidence type="ECO:0000313" key="4">
    <source>
        <dbReference type="Proteomes" id="UP000250572"/>
    </source>
</evidence>
<feature type="region of interest" description="Disordered" evidence="2">
    <location>
        <begin position="642"/>
        <end position="673"/>
    </location>
</feature>